<reference evidence="2 3" key="1">
    <citation type="journal article" date="2012" name="Genome Biol.">
        <title>Genome and low-iron response of an oceanic diatom adapted to chronic iron limitation.</title>
        <authorList>
            <person name="Lommer M."/>
            <person name="Specht M."/>
            <person name="Roy A.S."/>
            <person name="Kraemer L."/>
            <person name="Andreson R."/>
            <person name="Gutowska M.A."/>
            <person name="Wolf J."/>
            <person name="Bergner S.V."/>
            <person name="Schilhabel M.B."/>
            <person name="Klostermeier U.C."/>
            <person name="Beiko R.G."/>
            <person name="Rosenstiel P."/>
            <person name="Hippler M."/>
            <person name="Laroche J."/>
        </authorList>
    </citation>
    <scope>NUCLEOTIDE SEQUENCE [LARGE SCALE GENOMIC DNA]</scope>
    <source>
        <strain evidence="2 3">CCMP1005</strain>
    </source>
</reference>
<sequence>PAPRLGAGHRVELLGAEDLPRGAIGGPEGGGEGRRRIGGRQQGREGGRAEDEGPGRVAPVLPGTGRGAREPRGAVRGRQQRRRRRRGRRGGRQRREGRQGWRLYRPALRPVVRAARGTPPHDVAPPPARPGPDPAAIPPPRPLDRRVGTGPDPVPGRVGLLPPRTDGEAVAPDECAAVRGLVRECCARRTAVAVAGPASGGGRGRASPCSTS</sequence>
<evidence type="ECO:0000256" key="1">
    <source>
        <dbReference type="SAM" id="MobiDB-lite"/>
    </source>
</evidence>
<evidence type="ECO:0000313" key="2">
    <source>
        <dbReference type="EMBL" id="EJK71353.1"/>
    </source>
</evidence>
<feature type="compositionally biased region" description="Pro residues" evidence="1">
    <location>
        <begin position="122"/>
        <end position="141"/>
    </location>
</feature>
<evidence type="ECO:0000313" key="3">
    <source>
        <dbReference type="Proteomes" id="UP000266841"/>
    </source>
</evidence>
<organism evidence="2 3">
    <name type="scientific">Thalassiosira oceanica</name>
    <name type="common">Marine diatom</name>
    <dbReference type="NCBI Taxonomy" id="159749"/>
    <lineage>
        <taxon>Eukaryota</taxon>
        <taxon>Sar</taxon>
        <taxon>Stramenopiles</taxon>
        <taxon>Ochrophyta</taxon>
        <taxon>Bacillariophyta</taxon>
        <taxon>Coscinodiscophyceae</taxon>
        <taxon>Thalassiosirophycidae</taxon>
        <taxon>Thalassiosirales</taxon>
        <taxon>Thalassiosiraceae</taxon>
        <taxon>Thalassiosira</taxon>
    </lineage>
</organism>
<accession>K0SY46</accession>
<feature type="compositionally biased region" description="Basic and acidic residues" evidence="1">
    <location>
        <begin position="42"/>
        <end position="54"/>
    </location>
</feature>
<gene>
    <name evidence="2" type="ORF">THAOC_07222</name>
</gene>
<protein>
    <submittedName>
        <fullName evidence="2">Uncharacterized protein</fullName>
    </submittedName>
</protein>
<dbReference type="Proteomes" id="UP000266841">
    <property type="component" value="Unassembled WGS sequence"/>
</dbReference>
<proteinExistence type="predicted"/>
<feature type="non-terminal residue" evidence="2">
    <location>
        <position position="1"/>
    </location>
</feature>
<feature type="compositionally biased region" description="Basic residues" evidence="1">
    <location>
        <begin position="78"/>
        <end position="92"/>
    </location>
</feature>
<dbReference type="AlphaFoldDB" id="K0SY46"/>
<feature type="region of interest" description="Disordered" evidence="1">
    <location>
        <begin position="1"/>
        <end position="168"/>
    </location>
</feature>
<comment type="caution">
    <text evidence="2">The sequence shown here is derived from an EMBL/GenBank/DDBJ whole genome shotgun (WGS) entry which is preliminary data.</text>
</comment>
<keyword evidence="3" id="KW-1185">Reference proteome</keyword>
<name>K0SY46_THAOC</name>
<feature type="compositionally biased region" description="Low complexity" evidence="1">
    <location>
        <begin position="100"/>
        <end position="116"/>
    </location>
</feature>
<dbReference type="EMBL" id="AGNL01007346">
    <property type="protein sequence ID" value="EJK71353.1"/>
    <property type="molecule type" value="Genomic_DNA"/>
</dbReference>